<evidence type="ECO:0000256" key="2">
    <source>
        <dbReference type="ARBA" id="ARBA00022525"/>
    </source>
</evidence>
<dbReference type="InterPro" id="IPR001492">
    <property type="entry name" value="Flagellin"/>
</dbReference>
<dbReference type="InterPro" id="IPR001029">
    <property type="entry name" value="Flagellin_N"/>
</dbReference>
<evidence type="ECO:0000256" key="3">
    <source>
        <dbReference type="ARBA" id="ARBA00023054"/>
    </source>
</evidence>
<dbReference type="Pfam" id="PF00669">
    <property type="entry name" value="Flagellin_N"/>
    <property type="match status" value="1"/>
</dbReference>
<dbReference type="InterPro" id="IPR042187">
    <property type="entry name" value="Flagellin_C_sub2"/>
</dbReference>
<evidence type="ECO:0000256" key="4">
    <source>
        <dbReference type="ARBA" id="ARBA00023143"/>
    </source>
</evidence>
<evidence type="ECO:0000259" key="7">
    <source>
        <dbReference type="Pfam" id="PF00700"/>
    </source>
</evidence>
<dbReference type="RefSeq" id="WP_129122543.1">
    <property type="nucleotide sequence ID" value="NZ_PEIB01000014.1"/>
</dbReference>
<evidence type="ECO:0000259" key="6">
    <source>
        <dbReference type="Pfam" id="PF00669"/>
    </source>
</evidence>
<dbReference type="NCBIfam" id="NF006468">
    <property type="entry name" value="PRK08869.1-3"/>
    <property type="match status" value="1"/>
</dbReference>
<comment type="function">
    <text evidence="5">Flagellin is the subunit protein which polymerizes to form the filaments of bacterial flagella.</text>
</comment>
<dbReference type="SUPFAM" id="SSF64518">
    <property type="entry name" value="Phase 1 flagellin"/>
    <property type="match status" value="1"/>
</dbReference>
<name>A0A4Q0YQP2_9GAMM</name>
<organism evidence="8 9">
    <name type="scientific">Veronia nyctiphanis</name>
    <dbReference type="NCBI Taxonomy" id="1278244"/>
    <lineage>
        <taxon>Bacteria</taxon>
        <taxon>Pseudomonadati</taxon>
        <taxon>Pseudomonadota</taxon>
        <taxon>Gammaproteobacteria</taxon>
        <taxon>Vibrionales</taxon>
        <taxon>Vibrionaceae</taxon>
        <taxon>Veronia</taxon>
    </lineage>
</organism>
<comment type="subcellular location">
    <subcellularLocation>
        <location evidence="5">Secreted</location>
    </subcellularLocation>
    <subcellularLocation>
        <location evidence="5">Bacterial flagellum</location>
    </subcellularLocation>
</comment>
<dbReference type="InterPro" id="IPR010810">
    <property type="entry name" value="Flagellin_hook_IN_motif"/>
</dbReference>
<evidence type="ECO:0000313" key="8">
    <source>
        <dbReference type="EMBL" id="RXJ72905.1"/>
    </source>
</evidence>
<dbReference type="Gene3D" id="2.60.40.4390">
    <property type="match status" value="1"/>
</dbReference>
<feature type="domain" description="Flagellin N-terminal" evidence="6">
    <location>
        <begin position="5"/>
        <end position="142"/>
    </location>
</feature>
<reference evidence="8 9" key="1">
    <citation type="submission" date="2017-10" db="EMBL/GenBank/DDBJ databases">
        <title>Nyctiphanis sp. nov., isolated from the stomach of the euphausiid Nyctiphanes simplex (Hansen, 1911) in the Gulf of California.</title>
        <authorList>
            <person name="Gomez-Gil B."/>
            <person name="Aguilar-Mendez M."/>
            <person name="Lopez-Cortes A."/>
            <person name="Gomez-Gutierrez J."/>
            <person name="Roque A."/>
            <person name="Lang E."/>
            <person name="Gonzalez-Castillo A."/>
        </authorList>
    </citation>
    <scope>NUCLEOTIDE SEQUENCE [LARGE SCALE GENOMIC DNA]</scope>
    <source>
        <strain evidence="8 9">CAIM 600</strain>
    </source>
</reference>
<dbReference type="GO" id="GO:0009288">
    <property type="term" value="C:bacterial-type flagellum"/>
    <property type="evidence" value="ECO:0007669"/>
    <property type="project" value="UniProtKB-SubCell"/>
</dbReference>
<protein>
    <recommendedName>
        <fullName evidence="5">Flagellin</fullName>
    </recommendedName>
</protein>
<dbReference type="Gene3D" id="6.10.280.190">
    <property type="match status" value="1"/>
</dbReference>
<gene>
    <name evidence="8" type="ORF">CS022_12520</name>
</gene>
<comment type="caution">
    <text evidence="8">The sequence shown here is derived from an EMBL/GenBank/DDBJ whole genome shotgun (WGS) entry which is preliminary data.</text>
</comment>
<keyword evidence="4 5" id="KW-0975">Bacterial flagellum</keyword>
<dbReference type="PANTHER" id="PTHR42792">
    <property type="entry name" value="FLAGELLIN"/>
    <property type="match status" value="1"/>
</dbReference>
<keyword evidence="2 5" id="KW-0964">Secreted</keyword>
<feature type="domain" description="Flagellin C-terminal" evidence="7">
    <location>
        <begin position="295"/>
        <end position="379"/>
    </location>
</feature>
<keyword evidence="8" id="KW-0969">Cilium</keyword>
<dbReference type="PRINTS" id="PR00207">
    <property type="entry name" value="FLAGELLIN"/>
</dbReference>
<dbReference type="InterPro" id="IPR046358">
    <property type="entry name" value="Flagellin_C"/>
</dbReference>
<proteinExistence type="inferred from homology"/>
<evidence type="ECO:0000256" key="1">
    <source>
        <dbReference type="ARBA" id="ARBA00005709"/>
    </source>
</evidence>
<sequence>MGVTVNTNVSAMTAQRYLNQSTNALSTSMERLSSGSRINSAKDDAAGLQISNRLMTQTRGLDVAMRNANDGISIAQTAEGAMQESTTILQRMRDLSLQSANGTNSTLEREAIQEEVTALQDELNRIAETTAFGGRKLLNGTFSPSAFQIGADAGEAMTITMTSIRADDSRMGGVAFEGSNAKSSGWSVAASNNTLNITFDAGAGTTTTIKIDAKVGDDIEEVATYINGKSESKLSASVTEDGELQIFFRDAYVDGNVTFGGGLASSLGITTGAGTAVTAQSIDVSTSGGAQLGVSIIDSALDYIDKQRADLGAKQNRLSHTINNLASIQENVSASNSRIRDVDFAKETTQLTKGQIMQQASTSILAQAKQLPQAALSLLGN</sequence>
<evidence type="ECO:0000256" key="5">
    <source>
        <dbReference type="RuleBase" id="RU362073"/>
    </source>
</evidence>
<dbReference type="Gene3D" id="1.20.1330.10">
    <property type="entry name" value="f41 fragment of flagellin, N-terminal domain"/>
    <property type="match status" value="1"/>
</dbReference>
<dbReference type="AlphaFoldDB" id="A0A4Q0YQP2"/>
<keyword evidence="8" id="KW-0282">Flagellum</keyword>
<evidence type="ECO:0000313" key="9">
    <source>
        <dbReference type="Proteomes" id="UP000290287"/>
    </source>
</evidence>
<dbReference type="Gene3D" id="6.10.10.10">
    <property type="entry name" value="Flagellar export chaperone, C-terminal domain"/>
    <property type="match status" value="1"/>
</dbReference>
<accession>A0A4Q0YQP2</accession>
<dbReference type="EMBL" id="PEIB01000014">
    <property type="protein sequence ID" value="RXJ72905.1"/>
    <property type="molecule type" value="Genomic_DNA"/>
</dbReference>
<dbReference type="Pfam" id="PF07196">
    <property type="entry name" value="Flagellin_IN"/>
    <property type="match status" value="1"/>
</dbReference>
<dbReference type="Pfam" id="PF00700">
    <property type="entry name" value="Flagellin_C"/>
    <property type="match status" value="1"/>
</dbReference>
<keyword evidence="9" id="KW-1185">Reference proteome</keyword>
<keyword evidence="8" id="KW-0966">Cell projection</keyword>
<dbReference type="GO" id="GO:0005576">
    <property type="term" value="C:extracellular region"/>
    <property type="evidence" value="ECO:0007669"/>
    <property type="project" value="UniProtKB-SubCell"/>
</dbReference>
<dbReference type="GO" id="GO:0005198">
    <property type="term" value="F:structural molecule activity"/>
    <property type="evidence" value="ECO:0007669"/>
    <property type="project" value="UniProtKB-UniRule"/>
</dbReference>
<comment type="similarity">
    <text evidence="1 5">Belongs to the bacterial flagellin family.</text>
</comment>
<dbReference type="NCBIfam" id="NF006466">
    <property type="entry name" value="PRK08869.1-1"/>
    <property type="match status" value="1"/>
</dbReference>
<dbReference type="Proteomes" id="UP000290287">
    <property type="component" value="Unassembled WGS sequence"/>
</dbReference>
<dbReference type="OrthoDB" id="9796789at2"/>
<keyword evidence="3" id="KW-0175">Coiled coil</keyword>
<dbReference type="PANTHER" id="PTHR42792:SF2">
    <property type="entry name" value="FLAGELLIN"/>
    <property type="match status" value="1"/>
</dbReference>